<comment type="caution">
    <text evidence="2">The sequence shown here is derived from an EMBL/GenBank/DDBJ whole genome shotgun (WGS) entry which is preliminary data.</text>
</comment>
<feature type="region of interest" description="Disordered" evidence="1">
    <location>
        <begin position="80"/>
        <end position="102"/>
    </location>
</feature>
<feature type="non-terminal residue" evidence="2">
    <location>
        <position position="121"/>
    </location>
</feature>
<evidence type="ECO:0000313" key="3">
    <source>
        <dbReference type="Proteomes" id="UP000823399"/>
    </source>
</evidence>
<reference evidence="2" key="1">
    <citation type="journal article" date="2020" name="New Phytol.">
        <title>Comparative genomics reveals dynamic genome evolution in host specialist ectomycorrhizal fungi.</title>
        <authorList>
            <person name="Lofgren L.A."/>
            <person name="Nguyen N.H."/>
            <person name="Vilgalys R."/>
            <person name="Ruytinx J."/>
            <person name="Liao H.L."/>
            <person name="Branco S."/>
            <person name="Kuo A."/>
            <person name="LaButti K."/>
            <person name="Lipzen A."/>
            <person name="Andreopoulos W."/>
            <person name="Pangilinan J."/>
            <person name="Riley R."/>
            <person name="Hundley H."/>
            <person name="Na H."/>
            <person name="Barry K."/>
            <person name="Grigoriev I.V."/>
            <person name="Stajich J.E."/>
            <person name="Kennedy P.G."/>
        </authorList>
    </citation>
    <scope>NUCLEOTIDE SEQUENCE</scope>
    <source>
        <strain evidence="2">FC423</strain>
    </source>
</reference>
<dbReference type="GeneID" id="64694139"/>
<sequence>MTVFCSALHALNVNIECVHRHDDDPSICPACHKQLGSSQGVAAHLSTARSCQWYKKGKMRALTLPGQFGVDDEVEMGEVDEPLPAEGDEPLLSQGDETIDTADPTQVMQDFQDRLFDLVPI</sequence>
<protein>
    <submittedName>
        <fullName evidence="2">Uncharacterized protein</fullName>
    </submittedName>
</protein>
<dbReference type="Proteomes" id="UP000823399">
    <property type="component" value="Unassembled WGS sequence"/>
</dbReference>
<dbReference type="RefSeq" id="XP_041287038.1">
    <property type="nucleotide sequence ID" value="XM_041431880.1"/>
</dbReference>
<keyword evidence="3" id="KW-1185">Reference proteome</keyword>
<gene>
    <name evidence="2" type="ORF">F5147DRAFT_585697</name>
</gene>
<organism evidence="2 3">
    <name type="scientific">Suillus discolor</name>
    <dbReference type="NCBI Taxonomy" id="1912936"/>
    <lineage>
        <taxon>Eukaryota</taxon>
        <taxon>Fungi</taxon>
        <taxon>Dikarya</taxon>
        <taxon>Basidiomycota</taxon>
        <taxon>Agaricomycotina</taxon>
        <taxon>Agaricomycetes</taxon>
        <taxon>Agaricomycetidae</taxon>
        <taxon>Boletales</taxon>
        <taxon>Suillineae</taxon>
        <taxon>Suillaceae</taxon>
        <taxon>Suillus</taxon>
    </lineage>
</organism>
<dbReference type="EMBL" id="JABBWM010000087">
    <property type="protein sequence ID" value="KAG2092947.1"/>
    <property type="molecule type" value="Genomic_DNA"/>
</dbReference>
<name>A0A9P7JNV3_9AGAM</name>
<dbReference type="AlphaFoldDB" id="A0A9P7JNV3"/>
<evidence type="ECO:0000313" key="2">
    <source>
        <dbReference type="EMBL" id="KAG2092947.1"/>
    </source>
</evidence>
<dbReference type="OrthoDB" id="2676001at2759"/>
<accession>A0A9P7JNV3</accession>
<feature type="compositionally biased region" description="Acidic residues" evidence="1">
    <location>
        <begin position="80"/>
        <end position="89"/>
    </location>
</feature>
<evidence type="ECO:0000256" key="1">
    <source>
        <dbReference type="SAM" id="MobiDB-lite"/>
    </source>
</evidence>
<proteinExistence type="predicted"/>